<protein>
    <submittedName>
        <fullName evidence="1">Major facilitator superfamily domain-containing protein</fullName>
    </submittedName>
</protein>
<evidence type="ECO:0000313" key="2">
    <source>
        <dbReference type="Proteomes" id="UP001489719"/>
    </source>
</evidence>
<name>A0ACC3TJL9_9ASCO</name>
<accession>A0ACC3TJL9</accession>
<keyword evidence="2" id="KW-1185">Reference proteome</keyword>
<sequence>MIFSQTSANEQGSGAAIADLSKAELALREVKADELEQLEKIPSSELRIPDYRPNTDEEKRLVRKIDIFLLPTIFLMYFLSYLDRINVGNAKVAGMEKDLSLSSGQYSIVLIVMIIFYVSMEIPTNMILAKTRPSIFLPTIMLFWGTITAAMSQVQTYHQLVACRALVGIAEAGFAPGVLLLFSSWYRRSEQSMRFGIYISAPVLAGAFGGLLAGAITSDLDGVHGIEGWRWLFLVEGVATCAFAIVAYFILLDFPSSGRYMSDRERDLALSRIQYETLLHGQTDATSLTHLRALQVALTSWRTWLFTLGYAILNTTSSQSYFYPTLVKNLGYTGSKVQYMTVPIYAVAFVCNLATSYVGDHQLHNYRGYLISACMVIVCITGVVTCLVYNYIVRYILLVLMCAAVWAGTAGCLAFASSSFGYMEREARGISLAAMNGIGTAATIYGSFLFPSNDSPKYVMGFSVVSATSFTGIFVFIALGYFIKRCPGK</sequence>
<comment type="caution">
    <text evidence="1">The sequence shown here is derived from an EMBL/GenBank/DDBJ whole genome shotgun (WGS) entry which is preliminary data.</text>
</comment>
<evidence type="ECO:0000313" key="1">
    <source>
        <dbReference type="EMBL" id="KAK9321086.1"/>
    </source>
</evidence>
<proteinExistence type="predicted"/>
<organism evidence="1 2">
    <name type="scientific">Lipomyces orientalis</name>
    <dbReference type="NCBI Taxonomy" id="1233043"/>
    <lineage>
        <taxon>Eukaryota</taxon>
        <taxon>Fungi</taxon>
        <taxon>Dikarya</taxon>
        <taxon>Ascomycota</taxon>
        <taxon>Saccharomycotina</taxon>
        <taxon>Lipomycetes</taxon>
        <taxon>Lipomycetales</taxon>
        <taxon>Lipomycetaceae</taxon>
        <taxon>Lipomyces</taxon>
    </lineage>
</organism>
<dbReference type="EMBL" id="MU970107">
    <property type="protein sequence ID" value="KAK9321086.1"/>
    <property type="molecule type" value="Genomic_DNA"/>
</dbReference>
<gene>
    <name evidence="1" type="ORF">V1517DRAFT_340125</name>
</gene>
<reference evidence="2" key="1">
    <citation type="journal article" date="2024" name="Front. Bioeng. Biotechnol.">
        <title>Genome-scale model development and genomic sequencing of the oleaginous clade Lipomyces.</title>
        <authorList>
            <person name="Czajka J.J."/>
            <person name="Han Y."/>
            <person name="Kim J."/>
            <person name="Mondo S.J."/>
            <person name="Hofstad B.A."/>
            <person name="Robles A."/>
            <person name="Haridas S."/>
            <person name="Riley R."/>
            <person name="LaButti K."/>
            <person name="Pangilinan J."/>
            <person name="Andreopoulos W."/>
            <person name="Lipzen A."/>
            <person name="Yan J."/>
            <person name="Wang M."/>
            <person name="Ng V."/>
            <person name="Grigoriev I.V."/>
            <person name="Spatafora J.W."/>
            <person name="Magnuson J.K."/>
            <person name="Baker S.E."/>
            <person name="Pomraning K.R."/>
        </authorList>
    </citation>
    <scope>NUCLEOTIDE SEQUENCE [LARGE SCALE GENOMIC DNA]</scope>
    <source>
        <strain evidence="2">CBS 10300</strain>
    </source>
</reference>
<dbReference type="Proteomes" id="UP001489719">
    <property type="component" value="Unassembled WGS sequence"/>
</dbReference>